<feature type="compositionally biased region" description="Basic residues" evidence="2">
    <location>
        <begin position="90"/>
        <end position="102"/>
    </location>
</feature>
<dbReference type="GO" id="GO:0005737">
    <property type="term" value="C:cytoplasm"/>
    <property type="evidence" value="ECO:0007669"/>
    <property type="project" value="TreeGrafter"/>
</dbReference>
<dbReference type="PANTHER" id="PTHR45615:SF40">
    <property type="entry name" value="MYOSIN HEAVY CHAIN, NON-MUSCLE"/>
    <property type="match status" value="1"/>
</dbReference>
<dbReference type="GO" id="GO:0000146">
    <property type="term" value="F:microfilament motor activity"/>
    <property type="evidence" value="ECO:0007669"/>
    <property type="project" value="TreeGrafter"/>
</dbReference>
<feature type="region of interest" description="Disordered" evidence="2">
    <location>
        <begin position="1198"/>
        <end position="1220"/>
    </location>
</feature>
<feature type="compositionally biased region" description="Low complexity" evidence="2">
    <location>
        <begin position="80"/>
        <end position="89"/>
    </location>
</feature>
<dbReference type="PANTHER" id="PTHR45615">
    <property type="entry name" value="MYOSIN HEAVY CHAIN, NON-MUSCLE"/>
    <property type="match status" value="1"/>
</dbReference>
<feature type="coiled-coil region" evidence="1">
    <location>
        <begin position="1086"/>
        <end position="1127"/>
    </location>
</feature>
<evidence type="ECO:0000256" key="1">
    <source>
        <dbReference type="SAM" id="Coils"/>
    </source>
</evidence>
<feature type="region of interest" description="Disordered" evidence="2">
    <location>
        <begin position="681"/>
        <end position="708"/>
    </location>
</feature>
<reference evidence="3" key="1">
    <citation type="submission" date="2021-01" db="EMBL/GenBank/DDBJ databases">
        <authorList>
            <person name="Corre E."/>
            <person name="Pelletier E."/>
            <person name="Niang G."/>
            <person name="Scheremetjew M."/>
            <person name="Finn R."/>
            <person name="Kale V."/>
            <person name="Holt S."/>
            <person name="Cochrane G."/>
            <person name="Meng A."/>
            <person name="Brown T."/>
            <person name="Cohen L."/>
        </authorList>
    </citation>
    <scope>NUCLEOTIDE SEQUENCE</scope>
    <source>
        <strain evidence="3">CCMP127</strain>
    </source>
</reference>
<feature type="region of interest" description="Disordered" evidence="2">
    <location>
        <begin position="853"/>
        <end position="872"/>
    </location>
</feature>
<feature type="compositionally biased region" description="Low complexity" evidence="2">
    <location>
        <begin position="1200"/>
        <end position="1210"/>
    </location>
</feature>
<feature type="coiled-coil region" evidence="1">
    <location>
        <begin position="1011"/>
        <end position="1052"/>
    </location>
</feature>
<dbReference type="EMBL" id="HBIM01001775">
    <property type="protein sequence ID" value="CAE0403345.1"/>
    <property type="molecule type" value="Transcribed_RNA"/>
</dbReference>
<name>A0A7S3KWU9_9STRA</name>
<dbReference type="AlphaFoldDB" id="A0A7S3KWU9"/>
<evidence type="ECO:0000313" key="3">
    <source>
        <dbReference type="EMBL" id="CAE0403345.1"/>
    </source>
</evidence>
<feature type="compositionally biased region" description="Polar residues" evidence="2">
    <location>
        <begin position="70"/>
        <end position="79"/>
    </location>
</feature>
<feature type="coiled-coil region" evidence="1">
    <location>
        <begin position="397"/>
        <end position="463"/>
    </location>
</feature>
<gene>
    <name evidence="3" type="ORF">ACOF00016_LOCUS1555</name>
</gene>
<dbReference type="GO" id="GO:0032982">
    <property type="term" value="C:myosin filament"/>
    <property type="evidence" value="ECO:0007669"/>
    <property type="project" value="TreeGrafter"/>
</dbReference>
<feature type="compositionally biased region" description="Basic and acidic residues" evidence="2">
    <location>
        <begin position="1211"/>
        <end position="1220"/>
    </location>
</feature>
<accession>A0A7S3KWU9</accession>
<keyword evidence="1" id="KW-0175">Coiled coil</keyword>
<dbReference type="GO" id="GO:0051015">
    <property type="term" value="F:actin filament binding"/>
    <property type="evidence" value="ECO:0007669"/>
    <property type="project" value="TreeGrafter"/>
</dbReference>
<proteinExistence type="predicted"/>
<evidence type="ECO:0000256" key="2">
    <source>
        <dbReference type="SAM" id="MobiDB-lite"/>
    </source>
</evidence>
<feature type="coiled-coil region" evidence="1">
    <location>
        <begin position="496"/>
        <end position="630"/>
    </location>
</feature>
<feature type="coiled-coil region" evidence="1">
    <location>
        <begin position="174"/>
        <end position="366"/>
    </location>
</feature>
<protein>
    <submittedName>
        <fullName evidence="3">Uncharacterized protein</fullName>
    </submittedName>
</protein>
<feature type="coiled-coil region" evidence="1">
    <location>
        <begin position="719"/>
        <end position="787"/>
    </location>
</feature>
<feature type="coiled-coil region" evidence="1">
    <location>
        <begin position="1159"/>
        <end position="1186"/>
    </location>
</feature>
<feature type="region of interest" description="Disordered" evidence="2">
    <location>
        <begin position="21"/>
        <end position="127"/>
    </location>
</feature>
<dbReference type="GO" id="GO:0016460">
    <property type="term" value="C:myosin II complex"/>
    <property type="evidence" value="ECO:0007669"/>
    <property type="project" value="TreeGrafter"/>
</dbReference>
<sequence>MSEIGIYTNTGKRVQFDEAVFQTPKRNQKTEGRTLVKTITAPVSTPARAVSPSPQRRSWSPLRRSRKKALQQQQQETVPSSTTNNSSSANRRKSASPHRQRRGWFGQRSPPSPKKQRQRSGAAAAVEDEAACLTRETEKLVRTLAPSAVVQPLRSEAVAQAFLAVLDLQEHQHGKGDESRIAQLQKELKAAQKAASQLASKNLMYEEQQETLLKELEHARERLEELEKAQQSAKDDDGNFSTELATELQSLKEQLNKTKSAMMELQAENVDLKKAAEKSKAADEFLSENPIAGVDDSFELQLSLQKDLAQVTAKVHALEAENKNYAEKQQKMEEVIKMVESLEEENAKLTKENTTLKEQLAHSQAEMTRALITAKSAPSHKDMVLSSSQLATATTIIGRLTEECKTLTQREKELSEKLERLETKNKNQKEIFHTALEIKQVEMRIYEQEAKMNARKVEELNKAMADLHHQQGSIVASSPATDDDDSEAVAVLRGRLNDTGSRLHKAESSNQDLEDRVNALQQELEERKARVSQLEELLRTETEAVKREMEQETADLSRQVIELSSLIKYKEDELQKIHDELEDERKESEYRTQVRVNELTEQLNDYEMSIEEREKRIHELQEKLNEQGLIIAKNKASSSSFDEDDASSQHSSKLDAIRRKMGTYENLMRAKMNRIQEIDHTNSAESQEHVSGPMSASSSREESPPPMMVVATPVPETRVIEMEASLKASDEQIEELRAQLADAQLRLAQVQEAHDQASGYAEMEASLKRSEDRIMDLKEKLRMAHCRLGETTQSGEVQQKEAKVQAALIPAKEGEGGDKLNETERALAKSTAEITHLRTLLQKTEAELEELHNGQADLSRDESTESSTRDQAAMDALEEELEAIRQRYDDECDMRQSLVVKLEQLAKEHDDALEKLQQAEFKLLERQNNMEELVNALDQTKEVLDEMQKQALAKSSVPEGRLAELEDELIDAREQIAEADMKIEMLERFIEEETATSAGSSVSKVNYGSSSMQAEADIKRKDEEMQLLRSDVERTRKELLRSRERIENLEMERNYSTAKLKELSSIVKTKAGSEAEVQLYNKCIECAELSADKDDLSNKLRSSEARVRRLEQEIKATQQMVNDISQSWDTAASADENVSRLKREHGESVSRATTLSIELAESQMQIDKLADKLASAERANKTYAEELNGRPGIFRVIAGSRSSSRQNSRHSSPERRDENIEIRKLKQRIALLEDQNAAYEASLTAFSSLHEPTRMAM</sequence>
<feature type="compositionally biased region" description="Basic and acidic residues" evidence="2">
    <location>
        <begin position="853"/>
        <end position="863"/>
    </location>
</feature>
<organism evidence="3">
    <name type="scientific">Amphora coffeiformis</name>
    <dbReference type="NCBI Taxonomy" id="265554"/>
    <lineage>
        <taxon>Eukaryota</taxon>
        <taxon>Sar</taxon>
        <taxon>Stramenopiles</taxon>
        <taxon>Ochrophyta</taxon>
        <taxon>Bacillariophyta</taxon>
        <taxon>Bacillariophyceae</taxon>
        <taxon>Bacillariophycidae</taxon>
        <taxon>Thalassiophysales</taxon>
        <taxon>Catenulaceae</taxon>
        <taxon>Amphora</taxon>
    </lineage>
</organism>